<comment type="caution">
    <text evidence="3">The sequence shown here is derived from an EMBL/GenBank/DDBJ whole genome shotgun (WGS) entry which is preliminary data.</text>
</comment>
<dbReference type="SUPFAM" id="SSF48452">
    <property type="entry name" value="TPR-like"/>
    <property type="match status" value="1"/>
</dbReference>
<feature type="signal peptide" evidence="2">
    <location>
        <begin position="1"/>
        <end position="22"/>
    </location>
</feature>
<evidence type="ECO:0008006" key="5">
    <source>
        <dbReference type="Google" id="ProtNLM"/>
    </source>
</evidence>
<dbReference type="Proteomes" id="UP000655523">
    <property type="component" value="Unassembled WGS sequence"/>
</dbReference>
<evidence type="ECO:0000256" key="2">
    <source>
        <dbReference type="SAM" id="SignalP"/>
    </source>
</evidence>
<name>A0A972NYU3_9BURK</name>
<dbReference type="InterPro" id="IPR011990">
    <property type="entry name" value="TPR-like_helical_dom_sf"/>
</dbReference>
<evidence type="ECO:0000313" key="3">
    <source>
        <dbReference type="EMBL" id="NPT62346.1"/>
    </source>
</evidence>
<dbReference type="RefSeq" id="WP_172178800.1">
    <property type="nucleotide sequence ID" value="NZ_WOEZ01000314.1"/>
</dbReference>
<feature type="region of interest" description="Disordered" evidence="1">
    <location>
        <begin position="31"/>
        <end position="52"/>
    </location>
</feature>
<evidence type="ECO:0000313" key="4">
    <source>
        <dbReference type="Proteomes" id="UP000655523"/>
    </source>
</evidence>
<sequence>MNRTLIAAAVGVLFSWQGLAFAAEPARLPGASTVSATPASGPGGWGDSPAAQGAVKLAEPPTAQGPAKLGQPAVPKTVARRRTQQATKAFDTAHPASALRGEASVCTSLPAKWDHAQALADAGRTTQAYTLYLDLLRACSDPSELAGTAWKAAKALPPAEIDRLLADPVFDKLSLRKVRADLRLQRMYAENTAGDYTGALAYSRELRADSSVQLDASALEVSGWLEDRAHYDKAAEHLFREALKSAKDPASARLGLTLSLMHQQRLAEAEVESRDLATPDGKRLHAAIELALAKESGDPAQVDAALKLVDETGDATDPATRALAGWALLNSRRTQRAEQIFAKLHQDVPDNEEYLQGLAFSSTANRDYQTLSTLVGTNAPGTPPLARQMLAQHDESLGLYDHARALTGHPSEGQEPALQSLFTVDRKSGTAGQDKLTVWTIPQLSVTLPPTPSLSLRIDGTVLRLDNGQQHAWGKLLGGTVRNDLGQGVLIAGVAVEAPGEGTTQVFGKIQYQQIAESEDEFVRIAASRDGIYDSLRSYEGVPSETGPAVSSSLEIAARQAIGRSAFHVGETLSGGAVTASGTAVNPFYAASLSLTRDFHLKGWSWLNAGPEVRISSYRYDANRYTGPYAGYWSPKSNREAGLVFYAQSDEGGRFLFKTGGRVGYATRELFTGRASGAFGEDTTTMARLVSRNVIVGAGVGYRASPGYQDMSIFAWVKIPFEPRGHLRAADLVTPRGF</sequence>
<dbReference type="Gene3D" id="1.25.40.10">
    <property type="entry name" value="Tetratricopeptide repeat domain"/>
    <property type="match status" value="1"/>
</dbReference>
<feature type="chain" id="PRO_5038053170" description="Cellulose synthase" evidence="2">
    <location>
        <begin position="23"/>
        <end position="738"/>
    </location>
</feature>
<reference evidence="3 4" key="1">
    <citation type="submission" date="2019-11" db="EMBL/GenBank/DDBJ databases">
        <title>Metabolism of dissolved organic matter in forest soils.</title>
        <authorList>
            <person name="Cyle K.T."/>
            <person name="Wilhelm R.C."/>
            <person name="Martinez C.E."/>
        </authorList>
    </citation>
    <scope>NUCLEOTIDE SEQUENCE [LARGE SCALE GENOMIC DNA]</scope>
    <source>
        <strain evidence="3 4">5N</strain>
    </source>
</reference>
<evidence type="ECO:0000256" key="1">
    <source>
        <dbReference type="SAM" id="MobiDB-lite"/>
    </source>
</evidence>
<dbReference type="EMBL" id="WOEZ01000314">
    <property type="protein sequence ID" value="NPT62346.1"/>
    <property type="molecule type" value="Genomic_DNA"/>
</dbReference>
<gene>
    <name evidence="3" type="ORF">GNZ13_49540</name>
</gene>
<keyword evidence="4" id="KW-1185">Reference proteome</keyword>
<accession>A0A972NYU3</accession>
<keyword evidence="2" id="KW-0732">Signal</keyword>
<dbReference type="AlphaFoldDB" id="A0A972NYU3"/>
<proteinExistence type="predicted"/>
<protein>
    <recommendedName>
        <fullName evidence="5">Cellulose synthase</fullName>
    </recommendedName>
</protein>
<organism evidence="3 4">
    <name type="scientific">Paraburkholderia elongata</name>
    <dbReference type="NCBI Taxonomy" id="2675747"/>
    <lineage>
        <taxon>Bacteria</taxon>
        <taxon>Pseudomonadati</taxon>
        <taxon>Pseudomonadota</taxon>
        <taxon>Betaproteobacteria</taxon>
        <taxon>Burkholderiales</taxon>
        <taxon>Burkholderiaceae</taxon>
        <taxon>Paraburkholderia</taxon>
    </lineage>
</organism>